<accession>A0ABV2T3G1</accession>
<reference evidence="3 4" key="1">
    <citation type="submission" date="2024-06" db="EMBL/GenBank/DDBJ databases">
        <title>Chitinophaga defluvii sp. nov., isolated from municipal sewage.</title>
        <authorList>
            <person name="Zhang L."/>
        </authorList>
    </citation>
    <scope>NUCLEOTIDE SEQUENCE [LARGE SCALE GENOMIC DNA]</scope>
    <source>
        <strain evidence="3 4">H8</strain>
    </source>
</reference>
<protein>
    <submittedName>
        <fullName evidence="3">Gldg family protein</fullName>
    </submittedName>
</protein>
<feature type="transmembrane region" description="Helical" evidence="1">
    <location>
        <begin position="182"/>
        <end position="202"/>
    </location>
</feature>
<feature type="transmembrane region" description="Helical" evidence="1">
    <location>
        <begin position="746"/>
        <end position="769"/>
    </location>
</feature>
<feature type="transmembrane region" description="Helical" evidence="1">
    <location>
        <begin position="151"/>
        <end position="170"/>
    </location>
</feature>
<feature type="transmembrane region" description="Helical" evidence="1">
    <location>
        <begin position="265"/>
        <end position="283"/>
    </location>
</feature>
<proteinExistence type="predicted"/>
<dbReference type="Pfam" id="PF09822">
    <property type="entry name" value="ABC_transp_aux"/>
    <property type="match status" value="1"/>
</dbReference>
<evidence type="ECO:0000259" key="2">
    <source>
        <dbReference type="Pfam" id="PF09822"/>
    </source>
</evidence>
<name>A0ABV2T3G1_9BACT</name>
<keyword evidence="4" id="KW-1185">Reference proteome</keyword>
<feature type="transmembrane region" description="Helical" evidence="1">
    <location>
        <begin position="63"/>
        <end position="85"/>
    </location>
</feature>
<keyword evidence="1" id="KW-0472">Membrane</keyword>
<gene>
    <name evidence="3" type="ORF">ABR189_05830</name>
</gene>
<evidence type="ECO:0000313" key="4">
    <source>
        <dbReference type="Proteomes" id="UP001549749"/>
    </source>
</evidence>
<feature type="transmembrane region" description="Helical" evidence="1">
    <location>
        <begin position="123"/>
        <end position="145"/>
    </location>
</feature>
<dbReference type="EMBL" id="JBEXAC010000001">
    <property type="protein sequence ID" value="MET6996875.1"/>
    <property type="molecule type" value="Genomic_DNA"/>
</dbReference>
<feature type="transmembrane region" description="Helical" evidence="1">
    <location>
        <begin position="234"/>
        <end position="253"/>
    </location>
</feature>
<evidence type="ECO:0000313" key="3">
    <source>
        <dbReference type="EMBL" id="MET6996875.1"/>
    </source>
</evidence>
<dbReference type="Proteomes" id="UP001549749">
    <property type="component" value="Unassembled WGS sequence"/>
</dbReference>
<dbReference type="PANTHER" id="PTHR43471">
    <property type="entry name" value="ABC TRANSPORTER PERMEASE"/>
    <property type="match status" value="1"/>
</dbReference>
<feature type="domain" description="ABC-type uncharacterised transport system" evidence="2">
    <location>
        <begin position="461"/>
        <end position="701"/>
    </location>
</feature>
<keyword evidence="1" id="KW-1133">Transmembrane helix</keyword>
<dbReference type="Pfam" id="PF12679">
    <property type="entry name" value="ABC2_membrane_2"/>
    <property type="match status" value="1"/>
</dbReference>
<evidence type="ECO:0000256" key="1">
    <source>
        <dbReference type="SAM" id="Phobius"/>
    </source>
</evidence>
<dbReference type="RefSeq" id="WP_354659516.1">
    <property type="nucleotide sequence ID" value="NZ_JBEXAC010000001.1"/>
</dbReference>
<organism evidence="3 4">
    <name type="scientific">Chitinophaga defluvii</name>
    <dbReference type="NCBI Taxonomy" id="3163343"/>
    <lineage>
        <taxon>Bacteria</taxon>
        <taxon>Pseudomonadati</taxon>
        <taxon>Bacteroidota</taxon>
        <taxon>Chitinophagia</taxon>
        <taxon>Chitinophagales</taxon>
        <taxon>Chitinophagaceae</taxon>
        <taxon>Chitinophaga</taxon>
    </lineage>
</organism>
<comment type="caution">
    <text evidence="3">The sequence shown here is derived from an EMBL/GenBank/DDBJ whole genome shotgun (WGS) entry which is preliminary data.</text>
</comment>
<dbReference type="InterPro" id="IPR019196">
    <property type="entry name" value="ABC_transp_unknown"/>
</dbReference>
<feature type="transmembrane region" description="Helical" evidence="1">
    <location>
        <begin position="20"/>
        <end position="43"/>
    </location>
</feature>
<keyword evidence="1" id="KW-0812">Transmembrane</keyword>
<sequence>MKIIFKIAKNELRHVFYSPIAWFVMIVFLVQCAVYFAGPLYSVANWQEIMLKNSPKFKGEKELTFGIFILGGVFYNVVNNLYLFIPVLTMGLISREVSNGSVKLLYSSPVSLWQIVCGKYLGIMLYNVLLLSILGVFMLIGVINIRHVDYGMLLSAALGLYLLICAYSAIGLFMSSLSSYQIVSALSTFIIIFALSRIGGLWQRYDLVRDLTYFLSLQDRVFKMLGGLIVTRDVIYFILVAVMFVGFTLIKLKAGREARPWYIKLGRYMMVSLMVLVLVYISSRPVLTAYFDTTATQRNTIPKEMQQLISDMGDSTLEVTLYTNLLGAGLNRGLPEARNADYMVNMWEPYLRFKPKIVFKYEYYYDIDPQNFDSVTYKDLKEMAGYKADEIDAGLSMFKSPEQMRKTINLQSEGYRVVMQVKYRGRTAWMRTFDDPFFWPDLTNVSAAFKRLLHPDKIQHVFFVTGELERSISKTGTREYALHTAAKSSRGSLVNAGYNVDTLNLEVQDIPAVISALVLADPKMELSNTVRGKLQQYVQNGGNLFILGEPGKQYVLNPFLKQLGVQLIDGQLVEPTYDETPDKIVPYMTTYSGKLQKELSWIGESLTSKKDTLKVLMPGATGLSYTEDSSFSVKPLLTTVPDRVWLKKGDIVIDSTLPPFNPEEGDFKAASFSTTVQLTRTVIDKEQRIVVCGDADFASNMRLPAYLNSYFLMPVYSWLTYNEFPVSMTRISPKDTLLRVGATNAYVQRIICLWVLPVIILLAGTILLIRRKNK</sequence>